<evidence type="ECO:0000256" key="1">
    <source>
        <dbReference type="SAM" id="SignalP"/>
    </source>
</evidence>
<keyword evidence="1" id="KW-0732">Signal</keyword>
<protein>
    <submittedName>
        <fullName evidence="3">PorT family protein</fullName>
    </submittedName>
</protein>
<dbReference type="RefSeq" id="WP_208175542.1">
    <property type="nucleotide sequence ID" value="NZ_JAGETZ010000005.1"/>
</dbReference>
<evidence type="ECO:0000313" key="3">
    <source>
        <dbReference type="EMBL" id="MBO2009907.1"/>
    </source>
</evidence>
<reference evidence="3 4" key="1">
    <citation type="submission" date="2021-03" db="EMBL/GenBank/DDBJ databases">
        <authorList>
            <person name="Kim M.K."/>
        </authorList>
    </citation>
    <scope>NUCLEOTIDE SEQUENCE [LARGE SCALE GENOMIC DNA]</scope>
    <source>
        <strain evidence="3 4">BT442</strain>
    </source>
</reference>
<feature type="domain" description="Outer membrane protein beta-barrel" evidence="2">
    <location>
        <begin position="21"/>
        <end position="192"/>
    </location>
</feature>
<comment type="caution">
    <text evidence="3">The sequence shown here is derived from an EMBL/GenBank/DDBJ whole genome shotgun (WGS) entry which is preliminary data.</text>
</comment>
<accession>A0ABS3QFG2</accession>
<organism evidence="3 4">
    <name type="scientific">Hymenobacter negativus</name>
    <dbReference type="NCBI Taxonomy" id="2795026"/>
    <lineage>
        <taxon>Bacteria</taxon>
        <taxon>Pseudomonadati</taxon>
        <taxon>Bacteroidota</taxon>
        <taxon>Cytophagia</taxon>
        <taxon>Cytophagales</taxon>
        <taxon>Hymenobacteraceae</taxon>
        <taxon>Hymenobacter</taxon>
    </lineage>
</organism>
<dbReference type="Proteomes" id="UP000664369">
    <property type="component" value="Unassembled WGS sequence"/>
</dbReference>
<gene>
    <name evidence="3" type="ORF">J4E00_12665</name>
</gene>
<evidence type="ECO:0000313" key="4">
    <source>
        <dbReference type="Proteomes" id="UP000664369"/>
    </source>
</evidence>
<evidence type="ECO:0000259" key="2">
    <source>
        <dbReference type="Pfam" id="PF13568"/>
    </source>
</evidence>
<feature type="signal peptide" evidence="1">
    <location>
        <begin position="1"/>
        <end position="20"/>
    </location>
</feature>
<keyword evidence="4" id="KW-1185">Reference proteome</keyword>
<dbReference type="InterPro" id="IPR025665">
    <property type="entry name" value="Beta-barrel_OMP_2"/>
</dbReference>
<feature type="chain" id="PRO_5046738541" evidence="1">
    <location>
        <begin position="21"/>
        <end position="223"/>
    </location>
</feature>
<dbReference type="Pfam" id="PF13568">
    <property type="entry name" value="OMP_b-brl_2"/>
    <property type="match status" value="1"/>
</dbReference>
<dbReference type="EMBL" id="JAGETZ010000005">
    <property type="protein sequence ID" value="MBO2009907.1"/>
    <property type="molecule type" value="Genomic_DNA"/>
</dbReference>
<name>A0ABS3QFG2_9BACT</name>
<sequence>MSTKLVATVLLMALASWARAQPGIKAGVGYATLSTFNWSGAYREASATGRFGFHVGAFYERPLAGRWTLVPEVSYSYQQLDLQVEDNSVQDAGYFGRYRLQLGYLNVPVLARATFGRWYLELGPHLGILINAHEKGTETVGGFMGSTTAAVDRAAADRYLRADLGLGAGGGVKLPAGFALSLRATTGLLSLTEESSASNNYSGSLRNQVLQLGVAYQFKQEAH</sequence>
<proteinExistence type="predicted"/>